<evidence type="ECO:0000256" key="4">
    <source>
        <dbReference type="ARBA" id="ARBA00023136"/>
    </source>
</evidence>
<evidence type="ECO:0000313" key="8">
    <source>
        <dbReference type="Proteomes" id="UP000233440"/>
    </source>
</evidence>
<dbReference type="RefSeq" id="WP_101355961.1">
    <property type="nucleotide sequence ID" value="NZ_PIQO01000020.1"/>
</dbReference>
<feature type="transmembrane region" description="Helical" evidence="5">
    <location>
        <begin position="133"/>
        <end position="151"/>
    </location>
</feature>
<reference evidence="7 8" key="1">
    <citation type="submission" date="2017-11" db="EMBL/GenBank/DDBJ databases">
        <title>Bacillus camelliae sp. nov., isolated from pu'er tea.</title>
        <authorList>
            <person name="Niu L."/>
        </authorList>
    </citation>
    <scope>NUCLEOTIDE SEQUENCE [LARGE SCALE GENOMIC DNA]</scope>
    <source>
        <strain evidence="7 8">7578-1</strain>
    </source>
</reference>
<name>A0A2N3LF73_9BACI</name>
<evidence type="ECO:0000259" key="6">
    <source>
        <dbReference type="Pfam" id="PF13515"/>
    </source>
</evidence>
<evidence type="ECO:0000313" key="7">
    <source>
        <dbReference type="EMBL" id="PKR83266.1"/>
    </source>
</evidence>
<sequence length="317" mass="36472">MKKKKLLRREKILFIFKMALASGISWQICVWTGSKYPYLAPISVILCLQTTILKSIRFALSRILGTIFGVIFTVMLTSELPLKGWTIAFILLISTGISLLFGVNITSIHQIALSTLLILVFAPKLQDYGLYRLIDTVIGIIVILLIHAFIFPPNFTTIAGESLQNIKNMLVKKLEGLAVWLENGATNKDYFIAEMDGMVWSKLQDAFQDISKAENSMRFNPFRSKSSLELKLIKQKLTILRKEYTIIERFYEIILQWNEEKTMTKEEIQYWSSTFIFLGDALKNWTAEETLPVLDNSSIYHEHLKIDAMRFLQILKT</sequence>
<protein>
    <recommendedName>
        <fullName evidence="6">Integral membrane bound transporter domain-containing protein</fullName>
    </recommendedName>
</protein>
<evidence type="ECO:0000256" key="1">
    <source>
        <dbReference type="ARBA" id="ARBA00004141"/>
    </source>
</evidence>
<dbReference type="Pfam" id="PF13515">
    <property type="entry name" value="FUSC_2"/>
    <property type="match status" value="1"/>
</dbReference>
<dbReference type="InterPro" id="IPR049453">
    <property type="entry name" value="Memb_transporter_dom"/>
</dbReference>
<evidence type="ECO:0000256" key="2">
    <source>
        <dbReference type="ARBA" id="ARBA00022692"/>
    </source>
</evidence>
<proteinExistence type="predicted"/>
<comment type="caution">
    <text evidence="7">The sequence shown here is derived from an EMBL/GenBank/DDBJ whole genome shotgun (WGS) entry which is preliminary data.</text>
</comment>
<feature type="domain" description="Integral membrane bound transporter" evidence="6">
    <location>
        <begin position="26"/>
        <end position="146"/>
    </location>
</feature>
<comment type="subcellular location">
    <subcellularLocation>
        <location evidence="1">Membrane</location>
        <topology evidence="1">Multi-pass membrane protein</topology>
    </subcellularLocation>
</comment>
<keyword evidence="8" id="KW-1185">Reference proteome</keyword>
<keyword evidence="2 5" id="KW-0812">Transmembrane</keyword>
<dbReference type="AlphaFoldDB" id="A0A2N3LF73"/>
<feature type="transmembrane region" description="Helical" evidence="5">
    <location>
        <begin position="88"/>
        <end position="121"/>
    </location>
</feature>
<evidence type="ECO:0000256" key="5">
    <source>
        <dbReference type="SAM" id="Phobius"/>
    </source>
</evidence>
<dbReference type="Proteomes" id="UP000233440">
    <property type="component" value="Unassembled WGS sequence"/>
</dbReference>
<feature type="transmembrane region" description="Helical" evidence="5">
    <location>
        <begin position="63"/>
        <end position="82"/>
    </location>
</feature>
<feature type="transmembrane region" description="Helical" evidence="5">
    <location>
        <begin position="12"/>
        <end position="33"/>
    </location>
</feature>
<organism evidence="7 8">
    <name type="scientific">Heyndrickxia camelliae</name>
    <dbReference type="NCBI Taxonomy" id="1707093"/>
    <lineage>
        <taxon>Bacteria</taxon>
        <taxon>Bacillati</taxon>
        <taxon>Bacillota</taxon>
        <taxon>Bacilli</taxon>
        <taxon>Bacillales</taxon>
        <taxon>Bacillaceae</taxon>
        <taxon>Heyndrickxia</taxon>
    </lineage>
</organism>
<dbReference type="OrthoDB" id="2931138at2"/>
<evidence type="ECO:0000256" key="3">
    <source>
        <dbReference type="ARBA" id="ARBA00022989"/>
    </source>
</evidence>
<keyword evidence="3 5" id="KW-1133">Transmembrane helix</keyword>
<dbReference type="EMBL" id="PIQO01000020">
    <property type="protein sequence ID" value="PKR83266.1"/>
    <property type="molecule type" value="Genomic_DNA"/>
</dbReference>
<keyword evidence="4 5" id="KW-0472">Membrane</keyword>
<dbReference type="GO" id="GO:0016020">
    <property type="term" value="C:membrane"/>
    <property type="evidence" value="ECO:0007669"/>
    <property type="project" value="UniProtKB-SubCell"/>
</dbReference>
<accession>A0A2N3LF73</accession>
<gene>
    <name evidence="7" type="ORF">CWO92_19905</name>
</gene>
<feature type="transmembrane region" description="Helical" evidence="5">
    <location>
        <begin position="39"/>
        <end position="56"/>
    </location>
</feature>